<name>A0A813K6U3_POLGL</name>
<dbReference type="PANTHER" id="PTHR46472">
    <property type="entry name" value="NUCLEOREDOXIN"/>
    <property type="match status" value="1"/>
</dbReference>
<dbReference type="AlphaFoldDB" id="A0A813K6U3"/>
<dbReference type="EMBL" id="CAJNNW010027697">
    <property type="protein sequence ID" value="CAE8692732.1"/>
    <property type="molecule type" value="Genomic_DNA"/>
</dbReference>
<organism evidence="2 3">
    <name type="scientific">Polarella glacialis</name>
    <name type="common">Dinoflagellate</name>
    <dbReference type="NCBI Taxonomy" id="89957"/>
    <lineage>
        <taxon>Eukaryota</taxon>
        <taxon>Sar</taxon>
        <taxon>Alveolata</taxon>
        <taxon>Dinophyceae</taxon>
        <taxon>Suessiales</taxon>
        <taxon>Suessiaceae</taxon>
        <taxon>Polarella</taxon>
    </lineage>
</organism>
<dbReference type="Pfam" id="PF13905">
    <property type="entry name" value="Thioredoxin_8"/>
    <property type="match status" value="1"/>
</dbReference>
<gene>
    <name evidence="2" type="ORF">PGLA2088_LOCUS28018</name>
</gene>
<sequence>MASPLAALPLVNKAGAKGDISGKVVALYFSAHWCPPCRGFTPALRQFYESLKKSGEPIEIIFVSGDKSEEEFRDYFHKEHGDWLAVDFGAEKERAALSKQYGVSGIPSLIVVDSKGQPVSDSGREDVAGATSPEAAVKAFEAWKKAAGDWRESPGTTLGGASGAPAAGDAAALRAARLAALEKRGL</sequence>
<dbReference type="Gene3D" id="3.40.30.10">
    <property type="entry name" value="Glutaredoxin"/>
    <property type="match status" value="1"/>
</dbReference>
<dbReference type="InterPro" id="IPR013766">
    <property type="entry name" value="Thioredoxin_domain"/>
</dbReference>
<dbReference type="GO" id="GO:0030178">
    <property type="term" value="P:negative regulation of Wnt signaling pathway"/>
    <property type="evidence" value="ECO:0007669"/>
    <property type="project" value="TreeGrafter"/>
</dbReference>
<dbReference type="InterPro" id="IPR012336">
    <property type="entry name" value="Thioredoxin-like_fold"/>
</dbReference>
<dbReference type="SUPFAM" id="SSF52833">
    <property type="entry name" value="Thioredoxin-like"/>
    <property type="match status" value="1"/>
</dbReference>
<evidence type="ECO:0000259" key="1">
    <source>
        <dbReference type="PROSITE" id="PS51352"/>
    </source>
</evidence>
<accession>A0A813K6U3</accession>
<protein>
    <recommendedName>
        <fullName evidence="1">Thioredoxin domain-containing protein</fullName>
    </recommendedName>
</protein>
<evidence type="ECO:0000313" key="2">
    <source>
        <dbReference type="EMBL" id="CAE8692732.1"/>
    </source>
</evidence>
<proteinExistence type="predicted"/>
<dbReference type="PANTHER" id="PTHR46472:SF1">
    <property type="entry name" value="NUCLEOREDOXIN"/>
    <property type="match status" value="1"/>
</dbReference>
<dbReference type="GO" id="GO:0005634">
    <property type="term" value="C:nucleus"/>
    <property type="evidence" value="ECO:0007669"/>
    <property type="project" value="TreeGrafter"/>
</dbReference>
<dbReference type="Proteomes" id="UP000626109">
    <property type="component" value="Unassembled WGS sequence"/>
</dbReference>
<dbReference type="CDD" id="cd02964">
    <property type="entry name" value="TryX_like_family"/>
    <property type="match status" value="1"/>
</dbReference>
<reference evidence="2" key="1">
    <citation type="submission" date="2021-02" db="EMBL/GenBank/DDBJ databases">
        <authorList>
            <person name="Dougan E. K."/>
            <person name="Rhodes N."/>
            <person name="Thang M."/>
            <person name="Chan C."/>
        </authorList>
    </citation>
    <scope>NUCLEOTIDE SEQUENCE</scope>
</reference>
<dbReference type="GO" id="GO:0031397">
    <property type="term" value="P:negative regulation of protein ubiquitination"/>
    <property type="evidence" value="ECO:0007669"/>
    <property type="project" value="TreeGrafter"/>
</dbReference>
<feature type="domain" description="Thioredoxin" evidence="1">
    <location>
        <begin position="2"/>
        <end position="145"/>
    </location>
</feature>
<comment type="caution">
    <text evidence="2">The sequence shown here is derived from an EMBL/GenBank/DDBJ whole genome shotgun (WGS) entry which is preliminary data.</text>
</comment>
<evidence type="ECO:0000313" key="3">
    <source>
        <dbReference type="Proteomes" id="UP000626109"/>
    </source>
</evidence>
<dbReference type="PROSITE" id="PS51352">
    <property type="entry name" value="THIOREDOXIN_2"/>
    <property type="match status" value="1"/>
</dbReference>
<dbReference type="InterPro" id="IPR036249">
    <property type="entry name" value="Thioredoxin-like_sf"/>
</dbReference>
<dbReference type="GO" id="GO:0004791">
    <property type="term" value="F:thioredoxin-disulfide reductase (NADPH) activity"/>
    <property type="evidence" value="ECO:0007669"/>
    <property type="project" value="TreeGrafter"/>
</dbReference>